<dbReference type="Proteomes" id="UP000631300">
    <property type="component" value="Unassembled WGS sequence"/>
</dbReference>
<protein>
    <recommendedName>
        <fullName evidence="4">DUF4148 domain-containing protein</fullName>
    </recommendedName>
</protein>
<feature type="signal peptide" evidence="1">
    <location>
        <begin position="1"/>
        <end position="32"/>
    </location>
</feature>
<evidence type="ECO:0000256" key="1">
    <source>
        <dbReference type="SAM" id="SignalP"/>
    </source>
</evidence>
<name>A0A918N0L6_9ALTE</name>
<gene>
    <name evidence="2" type="ORF">GCM10007391_25420</name>
</gene>
<evidence type="ECO:0000313" key="2">
    <source>
        <dbReference type="EMBL" id="GGW89990.1"/>
    </source>
</evidence>
<organism evidence="2 3">
    <name type="scientific">Alteromonas halophila</name>
    <dbReference type="NCBI Taxonomy" id="516698"/>
    <lineage>
        <taxon>Bacteria</taxon>
        <taxon>Pseudomonadati</taxon>
        <taxon>Pseudomonadota</taxon>
        <taxon>Gammaproteobacteria</taxon>
        <taxon>Alteromonadales</taxon>
        <taxon>Alteromonadaceae</taxon>
        <taxon>Alteromonas/Salinimonas group</taxon>
        <taxon>Alteromonas</taxon>
    </lineage>
</organism>
<accession>A0A918N0L6</accession>
<dbReference type="EMBL" id="BMXP01000006">
    <property type="protein sequence ID" value="GGW89990.1"/>
    <property type="molecule type" value="Genomic_DNA"/>
</dbReference>
<reference evidence="2" key="2">
    <citation type="submission" date="2020-09" db="EMBL/GenBank/DDBJ databases">
        <authorList>
            <person name="Sun Q."/>
            <person name="Kim S."/>
        </authorList>
    </citation>
    <scope>NUCLEOTIDE SEQUENCE</scope>
    <source>
        <strain evidence="2">KCTC 22164</strain>
    </source>
</reference>
<feature type="chain" id="PRO_5037162732" description="DUF4148 domain-containing protein" evidence="1">
    <location>
        <begin position="33"/>
        <end position="117"/>
    </location>
</feature>
<evidence type="ECO:0000313" key="3">
    <source>
        <dbReference type="Proteomes" id="UP000631300"/>
    </source>
</evidence>
<keyword evidence="3" id="KW-1185">Reference proteome</keyword>
<reference evidence="2" key="1">
    <citation type="journal article" date="2014" name="Int. J. Syst. Evol. Microbiol.">
        <title>Complete genome sequence of Corynebacterium casei LMG S-19264T (=DSM 44701T), isolated from a smear-ripened cheese.</title>
        <authorList>
            <consortium name="US DOE Joint Genome Institute (JGI-PGF)"/>
            <person name="Walter F."/>
            <person name="Albersmeier A."/>
            <person name="Kalinowski J."/>
            <person name="Ruckert C."/>
        </authorList>
    </citation>
    <scope>NUCLEOTIDE SEQUENCE</scope>
    <source>
        <strain evidence="2">KCTC 22164</strain>
    </source>
</reference>
<proteinExistence type="predicted"/>
<dbReference type="AlphaFoldDB" id="A0A918N0L6"/>
<sequence length="117" mass="13047">MFANRVWHCFFSVVSFLSFAIAGMAVSGQITAGDFDTAPAVGEYSAITNFEARIDKVSFAADNRHHALRKARIDYYVDLARNSARQGWGYQEQDAIRRAKLILDHHVAQGLNDNEPG</sequence>
<comment type="caution">
    <text evidence="2">The sequence shown here is derived from an EMBL/GenBank/DDBJ whole genome shotgun (WGS) entry which is preliminary data.</text>
</comment>
<dbReference type="RefSeq" id="WP_189406968.1">
    <property type="nucleotide sequence ID" value="NZ_BMXP01000006.1"/>
</dbReference>
<evidence type="ECO:0008006" key="4">
    <source>
        <dbReference type="Google" id="ProtNLM"/>
    </source>
</evidence>
<keyword evidence="1" id="KW-0732">Signal</keyword>